<proteinExistence type="predicted"/>
<dbReference type="AlphaFoldDB" id="A0A225W6N6"/>
<dbReference type="OrthoDB" id="6765981at2759"/>
<evidence type="ECO:0000256" key="4">
    <source>
        <dbReference type="ARBA" id="ARBA00022759"/>
    </source>
</evidence>
<dbReference type="InterPro" id="IPR050951">
    <property type="entry name" value="Retrovirus_Pol_polyprotein"/>
</dbReference>
<dbReference type="SUPFAM" id="SSF56672">
    <property type="entry name" value="DNA/RNA polymerases"/>
    <property type="match status" value="1"/>
</dbReference>
<reference evidence="10" key="1">
    <citation type="submission" date="2017-03" db="EMBL/GenBank/DDBJ databases">
        <title>Phytopthora megakarya and P. palmivora, two closely related causual agents of cacao black pod achieved similar genome size and gene model numbers by different mechanisms.</title>
        <authorList>
            <person name="Ali S."/>
            <person name="Shao J."/>
            <person name="Larry D.J."/>
            <person name="Kronmiller B."/>
            <person name="Shen D."/>
            <person name="Strem M.D."/>
            <person name="Melnick R.L."/>
            <person name="Guiltinan M.J."/>
            <person name="Tyler B.M."/>
            <person name="Meinhardt L.W."/>
            <person name="Bailey B.A."/>
        </authorList>
    </citation>
    <scope>NUCLEOTIDE SEQUENCE [LARGE SCALE GENOMIC DNA]</scope>
    <source>
        <strain evidence="10">zdho120</strain>
    </source>
</reference>
<evidence type="ECO:0000256" key="1">
    <source>
        <dbReference type="ARBA" id="ARBA00022679"/>
    </source>
</evidence>
<accession>A0A225W6N6</accession>
<evidence type="ECO:0000256" key="6">
    <source>
        <dbReference type="ARBA" id="ARBA00022918"/>
    </source>
</evidence>
<dbReference type="Proteomes" id="UP000198211">
    <property type="component" value="Unassembled WGS sequence"/>
</dbReference>
<evidence type="ECO:0000256" key="5">
    <source>
        <dbReference type="ARBA" id="ARBA00022801"/>
    </source>
</evidence>
<dbReference type="PANTHER" id="PTHR37984:SF5">
    <property type="entry name" value="PROTEIN NYNRIN-LIKE"/>
    <property type="match status" value="1"/>
</dbReference>
<feature type="domain" description="Reverse transcriptase RNase H-like" evidence="8">
    <location>
        <begin position="10"/>
        <end position="48"/>
    </location>
</feature>
<dbReference type="GO" id="GO:0003964">
    <property type="term" value="F:RNA-directed DNA polymerase activity"/>
    <property type="evidence" value="ECO:0007669"/>
    <property type="project" value="UniProtKB-KW"/>
</dbReference>
<keyword evidence="10" id="KW-1185">Reference proteome</keyword>
<sequence length="512" mass="54355">MPFFKILIYDLYERTFTIVTDHSALRWLMTTAKLAGRLHRWSLTLQEYEFKVEYRPGATNVVADDLSRAPAAVLTAAGRRRWPMPRAATTVTQVATDEATALDLTWRERRQAHHRHLPLLNWSPRRTAAAWRTTVTRQERSNTRHTATTAYKTEEDSEVHGDGELHNVAHVNSVSPVDGGTAAPGGHVPIDDGGTTEGACVKIDGSVDVAGQMSRVSLLPATVNDEVLANGTADTAANDDVTTVVRANGTATETAITVDEQTAIETAHATDEEASDAAHSDDVHKINDTTEAANVVATANDTASVMATVGKKHTTNDATKEATTANGTATVEDAGTASVHVEGKAASVTTLTSVMSSTNGTVDINDVVAANGAANAHEVTMASSRVRNDDGVVANSTAGTTAPGRVPAIGVLTATDAANVDGSVTACDGSKGMMATVSPATELMRNNVSKTNKTPTRIQRVAVTAPTVRLAHDFVAGKGNKYGGQKMHPQRAVQERCLLHARRQQVQRVHRE</sequence>
<keyword evidence="5" id="KW-0378">Hydrolase</keyword>
<dbReference type="GO" id="GO:0016787">
    <property type="term" value="F:hydrolase activity"/>
    <property type="evidence" value="ECO:0007669"/>
    <property type="project" value="UniProtKB-KW"/>
</dbReference>
<protein>
    <submittedName>
        <fullName evidence="9">Retrotransposon Polyprotein</fullName>
    </submittedName>
</protein>
<dbReference type="Pfam" id="PF17917">
    <property type="entry name" value="RT_RNaseH"/>
    <property type="match status" value="1"/>
</dbReference>
<dbReference type="InterPro" id="IPR043502">
    <property type="entry name" value="DNA/RNA_pol_sf"/>
</dbReference>
<evidence type="ECO:0000256" key="7">
    <source>
        <dbReference type="SAM" id="MobiDB-lite"/>
    </source>
</evidence>
<organism evidence="9 10">
    <name type="scientific">Phytophthora megakarya</name>
    <dbReference type="NCBI Taxonomy" id="4795"/>
    <lineage>
        <taxon>Eukaryota</taxon>
        <taxon>Sar</taxon>
        <taxon>Stramenopiles</taxon>
        <taxon>Oomycota</taxon>
        <taxon>Peronosporomycetes</taxon>
        <taxon>Peronosporales</taxon>
        <taxon>Peronosporaceae</taxon>
        <taxon>Phytophthora</taxon>
    </lineage>
</organism>
<feature type="region of interest" description="Disordered" evidence="7">
    <location>
        <begin position="136"/>
        <end position="160"/>
    </location>
</feature>
<gene>
    <name evidence="9" type="ORF">PHMEG_00013298</name>
</gene>
<comment type="caution">
    <text evidence="9">The sequence shown here is derived from an EMBL/GenBank/DDBJ whole genome shotgun (WGS) entry which is preliminary data.</text>
</comment>
<evidence type="ECO:0000259" key="8">
    <source>
        <dbReference type="Pfam" id="PF17917"/>
    </source>
</evidence>
<keyword evidence="6" id="KW-0695">RNA-directed DNA polymerase</keyword>
<keyword evidence="4" id="KW-0255">Endonuclease</keyword>
<keyword evidence="1" id="KW-0808">Transferase</keyword>
<dbReference type="GO" id="GO:0004519">
    <property type="term" value="F:endonuclease activity"/>
    <property type="evidence" value="ECO:0007669"/>
    <property type="project" value="UniProtKB-KW"/>
</dbReference>
<name>A0A225W6N6_9STRA</name>
<dbReference type="EMBL" id="NBNE01001593">
    <property type="protein sequence ID" value="OWZ13386.1"/>
    <property type="molecule type" value="Genomic_DNA"/>
</dbReference>
<keyword evidence="2" id="KW-0548">Nucleotidyltransferase</keyword>
<evidence type="ECO:0000256" key="3">
    <source>
        <dbReference type="ARBA" id="ARBA00022722"/>
    </source>
</evidence>
<dbReference type="InterPro" id="IPR041373">
    <property type="entry name" value="RT_RNaseH"/>
</dbReference>
<evidence type="ECO:0000313" key="10">
    <source>
        <dbReference type="Proteomes" id="UP000198211"/>
    </source>
</evidence>
<evidence type="ECO:0000256" key="2">
    <source>
        <dbReference type="ARBA" id="ARBA00022695"/>
    </source>
</evidence>
<dbReference type="PANTHER" id="PTHR37984">
    <property type="entry name" value="PROTEIN CBG26694"/>
    <property type="match status" value="1"/>
</dbReference>
<evidence type="ECO:0000313" key="9">
    <source>
        <dbReference type="EMBL" id="OWZ13386.1"/>
    </source>
</evidence>
<keyword evidence="3" id="KW-0540">Nuclease</keyword>